<dbReference type="PROSITE" id="PS00138">
    <property type="entry name" value="SUBTILASE_SER"/>
    <property type="match status" value="1"/>
</dbReference>
<dbReference type="InterPro" id="IPR034197">
    <property type="entry name" value="Peptidases_S8_3"/>
</dbReference>
<feature type="active site" description="Charge relay system" evidence="6 7">
    <location>
        <position position="151"/>
    </location>
</feature>
<feature type="signal peptide" evidence="8">
    <location>
        <begin position="1"/>
        <end position="22"/>
    </location>
</feature>
<evidence type="ECO:0000256" key="2">
    <source>
        <dbReference type="ARBA" id="ARBA00022670"/>
    </source>
</evidence>
<dbReference type="PROSITE" id="PS51892">
    <property type="entry name" value="SUBTILASE"/>
    <property type="match status" value="1"/>
</dbReference>
<dbReference type="InterPro" id="IPR010259">
    <property type="entry name" value="S8pro/Inhibitor_I9"/>
</dbReference>
<dbReference type="InterPro" id="IPR023828">
    <property type="entry name" value="Peptidase_S8_Ser-AS"/>
</dbReference>
<dbReference type="OrthoDB" id="206201at2759"/>
<dbReference type="SUPFAM" id="SSF52743">
    <property type="entry name" value="Subtilisin-like"/>
    <property type="match status" value="1"/>
</dbReference>
<protein>
    <submittedName>
        <fullName evidence="14">Subtilisin-like protease SBT5.3</fullName>
    </submittedName>
</protein>
<dbReference type="InterPro" id="IPR012458">
    <property type="entry name" value="DUF1664"/>
</dbReference>
<feature type="domain" description="Inhibitor I9" evidence="11">
    <location>
        <begin position="28"/>
        <end position="114"/>
    </location>
</feature>
<evidence type="ECO:0000259" key="9">
    <source>
        <dbReference type="Pfam" id="PF00082"/>
    </source>
</evidence>
<dbReference type="Gene3D" id="3.50.30.30">
    <property type="match status" value="1"/>
</dbReference>
<feature type="domain" description="Peptidase S8/S53" evidence="9">
    <location>
        <begin position="142"/>
        <end position="598"/>
    </location>
</feature>
<evidence type="ECO:0000259" key="11">
    <source>
        <dbReference type="Pfam" id="PF05922"/>
    </source>
</evidence>
<accession>A0A833VYX5</accession>
<dbReference type="InterPro" id="IPR036852">
    <property type="entry name" value="Peptidase_S8/S53_dom_sf"/>
</dbReference>
<keyword evidence="4 7" id="KW-0378">Hydrolase</keyword>
<feature type="active site" description="Charge relay system" evidence="6 7">
    <location>
        <position position="553"/>
    </location>
</feature>
<keyword evidence="3 8" id="KW-0732">Signal</keyword>
<comment type="caution">
    <text evidence="14">The sequence shown here is derived from an EMBL/GenBank/DDBJ whole genome shotgun (WGS) entry which is preliminary data.</text>
</comment>
<dbReference type="Gene3D" id="3.30.70.80">
    <property type="entry name" value="Peptidase S8 propeptide/proteinase inhibitor I9"/>
    <property type="match status" value="1"/>
</dbReference>
<sequence length="911" mass="98635">MGYECFWFALISFFLLKENAIATDKVPYIVYLGEPPRLLAGSNRALHYARVAKSHSKLLGSILGSLKAAENAIFYSYTQHINGFAATIDEETANKISKLPGVVSVFPSREYQLHTTRSWQFLGLESDGHVNSDSLWSKAGYGKDTIIGNLDTGVWPESKSFADDGMADVPSEWKGICQNEFDATFTCNKKLIGARYFNKGYEAYVGAPLNISFQTPRDTYGHGTHTLSTVGGTFVANASFFGYGSGTAKGGSPHARVAAYKVCWPGCFDADILAAFDAAISDGVHVVSVSLGGRPRDYFNDGIAIGSFHAVKNGIKVVCSAGNSGPTAGTVSNLAPWIFTVAASTMDREFPAYLSFGNTTLKGLSLSSTSLAQGKYPIIMSTDAQAANSTENNARLCLNGSLDSAKVNGSIVICTSGFITSIDKGEVVLEAGGVGMVFINTAIAGNIISPNEHVLPAVAITYSDGQTLISYLKSNSEVLGYVTKPETVLNTMPAPYMASFSSQGPNSITPGILKPDITAPGVTVLAAYTEATSPTHRDFDKRRVKFNFVSGTSMSCPHTSGIVGLLHTLYPHWSPAAIRSAIMTTASINDNQGKNILNSSFITATPFSYGSGHVNPNAAADPGLIYDLNSTDYLNFLCSLGYNSTQLSLFEPGYQCPSNSEDIKDFNYPSFTIYNLTGSVTVGRTVKNVGPAGTYTATAEEPSGIQVKVEPDSLKLGAGEEMKYKVTFHVDTPSSDYEFGSITWSDGIRHYYDSWTRSGDNSRRTARSRRRRRCDCFSIKILLNYCKDLQDLLRGLEKSKEKGGTDGDSELNEVLTSQVHCLAMEDCQEPELFSNHRVKGFKFSDLMYVTKRNMASVVSGMTKHLEQVSAALASAKRHLTQRIERLDDKLDEQKKISGIIKNEVTDAHLKI</sequence>
<dbReference type="FunFam" id="3.40.50.200:FF:000006">
    <property type="entry name" value="Subtilisin-like protease SBT1.5"/>
    <property type="match status" value="1"/>
</dbReference>
<dbReference type="InterPro" id="IPR015500">
    <property type="entry name" value="Peptidase_S8_subtilisin-rel"/>
</dbReference>
<dbReference type="Pfam" id="PF05922">
    <property type="entry name" value="Inhibitor_I9"/>
    <property type="match status" value="1"/>
</dbReference>
<dbReference type="AlphaFoldDB" id="A0A833VYX5"/>
<proteinExistence type="inferred from homology"/>
<evidence type="ECO:0000256" key="1">
    <source>
        <dbReference type="ARBA" id="ARBA00011073"/>
    </source>
</evidence>
<evidence type="ECO:0000259" key="10">
    <source>
        <dbReference type="Pfam" id="PF02225"/>
    </source>
</evidence>
<dbReference type="FunFam" id="3.30.70.80:FF:000002">
    <property type="entry name" value="Subtilisin-like protease SBT5.3"/>
    <property type="match status" value="1"/>
</dbReference>
<dbReference type="PANTHER" id="PTHR10795">
    <property type="entry name" value="PROPROTEIN CONVERTASE SUBTILISIN/KEXIN"/>
    <property type="match status" value="1"/>
</dbReference>
<dbReference type="GO" id="GO:0004252">
    <property type="term" value="F:serine-type endopeptidase activity"/>
    <property type="evidence" value="ECO:0007669"/>
    <property type="project" value="UniProtKB-UniRule"/>
</dbReference>
<dbReference type="Pfam" id="PF07889">
    <property type="entry name" value="DUF1664"/>
    <property type="match status" value="1"/>
</dbReference>
<name>A0A833VYX5_9POAL</name>
<dbReference type="InterPro" id="IPR041469">
    <property type="entry name" value="Subtilisin-like_FN3"/>
</dbReference>
<feature type="domain" description="PA" evidence="10">
    <location>
        <begin position="395"/>
        <end position="468"/>
    </location>
</feature>
<feature type="domain" description="Subtilisin-like protease fibronectin type-III" evidence="13">
    <location>
        <begin position="665"/>
        <end position="747"/>
    </location>
</feature>
<evidence type="ECO:0000256" key="3">
    <source>
        <dbReference type="ARBA" id="ARBA00022729"/>
    </source>
</evidence>
<dbReference type="Pfam" id="PF17766">
    <property type="entry name" value="fn3_6"/>
    <property type="match status" value="1"/>
</dbReference>
<dbReference type="Gene3D" id="2.60.40.2310">
    <property type="match status" value="1"/>
</dbReference>
<dbReference type="Proteomes" id="UP000623129">
    <property type="component" value="Unassembled WGS sequence"/>
</dbReference>
<dbReference type="InterPro" id="IPR045051">
    <property type="entry name" value="SBT"/>
</dbReference>
<dbReference type="PRINTS" id="PR00723">
    <property type="entry name" value="SUBTILISIN"/>
</dbReference>
<organism evidence="14 15">
    <name type="scientific">Carex littledalei</name>
    <dbReference type="NCBI Taxonomy" id="544730"/>
    <lineage>
        <taxon>Eukaryota</taxon>
        <taxon>Viridiplantae</taxon>
        <taxon>Streptophyta</taxon>
        <taxon>Embryophyta</taxon>
        <taxon>Tracheophyta</taxon>
        <taxon>Spermatophyta</taxon>
        <taxon>Magnoliopsida</taxon>
        <taxon>Liliopsida</taxon>
        <taxon>Poales</taxon>
        <taxon>Cyperaceae</taxon>
        <taxon>Cyperoideae</taxon>
        <taxon>Cariceae</taxon>
        <taxon>Carex</taxon>
        <taxon>Carex subgen. Euthyceras</taxon>
    </lineage>
</organism>
<dbReference type="CDD" id="cd04852">
    <property type="entry name" value="Peptidases_S8_3"/>
    <property type="match status" value="1"/>
</dbReference>
<keyword evidence="15" id="KW-1185">Reference proteome</keyword>
<evidence type="ECO:0000259" key="12">
    <source>
        <dbReference type="Pfam" id="PF07889"/>
    </source>
</evidence>
<gene>
    <name evidence="14" type="ORF">FCM35_KLT10152</name>
</gene>
<comment type="similarity">
    <text evidence="1 7">Belongs to the peptidase S8 family.</text>
</comment>
<reference evidence="14" key="1">
    <citation type="submission" date="2020-01" db="EMBL/GenBank/DDBJ databases">
        <title>Genome sequence of Kobresia littledalei, the first chromosome-level genome in the family Cyperaceae.</title>
        <authorList>
            <person name="Qu G."/>
        </authorList>
    </citation>
    <scope>NUCLEOTIDE SEQUENCE</scope>
    <source>
        <strain evidence="14">C.B.Clarke</strain>
        <tissue evidence="14">Leaf</tissue>
    </source>
</reference>
<evidence type="ECO:0000256" key="6">
    <source>
        <dbReference type="PIRSR" id="PIRSR615500-1"/>
    </source>
</evidence>
<feature type="chain" id="PRO_5032586519" evidence="8">
    <location>
        <begin position="23"/>
        <end position="911"/>
    </location>
</feature>
<dbReference type="GO" id="GO:0006508">
    <property type="term" value="P:proteolysis"/>
    <property type="evidence" value="ECO:0007669"/>
    <property type="project" value="UniProtKB-KW"/>
</dbReference>
<dbReference type="InterPro" id="IPR037045">
    <property type="entry name" value="S8pro/Inhibitor_I9_sf"/>
</dbReference>
<evidence type="ECO:0000313" key="14">
    <source>
        <dbReference type="EMBL" id="KAF3341308.1"/>
    </source>
</evidence>
<dbReference type="Pfam" id="PF00082">
    <property type="entry name" value="Peptidase_S8"/>
    <property type="match status" value="1"/>
</dbReference>
<dbReference type="Pfam" id="PF02225">
    <property type="entry name" value="PA"/>
    <property type="match status" value="1"/>
</dbReference>
<evidence type="ECO:0000259" key="13">
    <source>
        <dbReference type="Pfam" id="PF17766"/>
    </source>
</evidence>
<evidence type="ECO:0000256" key="8">
    <source>
        <dbReference type="SAM" id="SignalP"/>
    </source>
</evidence>
<dbReference type="CDD" id="cd02120">
    <property type="entry name" value="PA_subtilisin_like"/>
    <property type="match status" value="1"/>
</dbReference>
<feature type="active site" description="Charge relay system" evidence="6 7">
    <location>
        <position position="222"/>
    </location>
</feature>
<dbReference type="FunFam" id="3.50.30.30:FF:000005">
    <property type="entry name" value="subtilisin-like protease SBT1.5"/>
    <property type="match status" value="1"/>
</dbReference>
<keyword evidence="2 7" id="KW-0645">Protease</keyword>
<dbReference type="Gene3D" id="3.40.50.200">
    <property type="entry name" value="Peptidase S8/S53 domain"/>
    <property type="match status" value="1"/>
</dbReference>
<dbReference type="InterPro" id="IPR003137">
    <property type="entry name" value="PA_domain"/>
</dbReference>
<feature type="domain" description="DUF1664" evidence="12">
    <location>
        <begin position="837"/>
        <end position="910"/>
    </location>
</feature>
<dbReference type="EMBL" id="SWLB01000002">
    <property type="protein sequence ID" value="KAF3341308.1"/>
    <property type="molecule type" value="Genomic_DNA"/>
</dbReference>
<dbReference type="InterPro" id="IPR000209">
    <property type="entry name" value="Peptidase_S8/S53_dom"/>
</dbReference>
<evidence type="ECO:0000313" key="15">
    <source>
        <dbReference type="Proteomes" id="UP000623129"/>
    </source>
</evidence>
<keyword evidence="5 7" id="KW-0720">Serine protease</keyword>
<evidence type="ECO:0000256" key="7">
    <source>
        <dbReference type="PROSITE-ProRule" id="PRU01240"/>
    </source>
</evidence>
<evidence type="ECO:0000256" key="4">
    <source>
        <dbReference type="ARBA" id="ARBA00022801"/>
    </source>
</evidence>
<evidence type="ECO:0000256" key="5">
    <source>
        <dbReference type="ARBA" id="ARBA00022825"/>
    </source>
</evidence>